<dbReference type="AlphaFoldDB" id="A0AA42CL85"/>
<dbReference type="RefSeq" id="WP_282586496.1">
    <property type="nucleotide sequence ID" value="NZ_JAMOIM010000013.1"/>
</dbReference>
<feature type="region of interest" description="Disordered" evidence="1">
    <location>
        <begin position="74"/>
        <end position="100"/>
    </location>
</feature>
<evidence type="ECO:0008006" key="4">
    <source>
        <dbReference type="Google" id="ProtNLM"/>
    </source>
</evidence>
<proteinExistence type="predicted"/>
<evidence type="ECO:0000256" key="1">
    <source>
        <dbReference type="SAM" id="MobiDB-lite"/>
    </source>
</evidence>
<comment type="caution">
    <text evidence="2">The sequence shown here is derived from an EMBL/GenBank/DDBJ whole genome shotgun (WGS) entry which is preliminary data.</text>
</comment>
<feature type="compositionally biased region" description="Polar residues" evidence="1">
    <location>
        <begin position="89"/>
        <end position="100"/>
    </location>
</feature>
<accession>A0AA42CL85</accession>
<evidence type="ECO:0000313" key="3">
    <source>
        <dbReference type="Proteomes" id="UP001165667"/>
    </source>
</evidence>
<reference evidence="2" key="1">
    <citation type="submission" date="2022-05" db="EMBL/GenBank/DDBJ databases">
        <authorList>
            <person name="Pankratov T."/>
        </authorList>
    </citation>
    <scope>NUCLEOTIDE SEQUENCE</scope>
    <source>
        <strain evidence="2">BP6-180914</strain>
    </source>
</reference>
<protein>
    <recommendedName>
        <fullName evidence="4">Anti-sigma factor</fullName>
    </recommendedName>
</protein>
<gene>
    <name evidence="2" type="ORF">M8523_19080</name>
</gene>
<dbReference type="EMBL" id="JAMOIM010000013">
    <property type="protein sequence ID" value="MCW6510126.1"/>
    <property type="molecule type" value="Genomic_DNA"/>
</dbReference>
<sequence>MVMRPFSDVDLHAFVDDQVNPERRAMIASYLKTAPDEAARVESWRRQNEAIRTVFGSAASEPVPLWLTIGQVASGRERASTRPDHASDSKSSALRQRISSPHRQDWSKGWTACACVVLAFGTGLAVPYAAPQWAHAVERFLPVSPRVEQLHRLSTRTAEAQTTYGTDPDHPVEILDAPAGSLATWLKRHVGFSVRVPDLKRAGWTLRGGRVVPDDAGRAALMVYENAVGDRLSLRIGRINNPAPFDTSYEVTPGPTLVWMDGPLGFGIASSKEGSWLADNARDLYRAVYDSPES</sequence>
<feature type="compositionally biased region" description="Basic and acidic residues" evidence="1">
    <location>
        <begin position="75"/>
        <end position="88"/>
    </location>
</feature>
<dbReference type="Proteomes" id="UP001165667">
    <property type="component" value="Unassembled WGS sequence"/>
</dbReference>
<keyword evidence="3" id="KW-1185">Reference proteome</keyword>
<name>A0AA42CL85_9HYPH</name>
<organism evidence="2 3">
    <name type="scientific">Lichenifustis flavocetrariae</name>
    <dbReference type="NCBI Taxonomy" id="2949735"/>
    <lineage>
        <taxon>Bacteria</taxon>
        <taxon>Pseudomonadati</taxon>
        <taxon>Pseudomonadota</taxon>
        <taxon>Alphaproteobacteria</taxon>
        <taxon>Hyphomicrobiales</taxon>
        <taxon>Lichenihabitantaceae</taxon>
        <taxon>Lichenifustis</taxon>
    </lineage>
</organism>
<evidence type="ECO:0000313" key="2">
    <source>
        <dbReference type="EMBL" id="MCW6510126.1"/>
    </source>
</evidence>